<keyword evidence="2" id="KW-0605">Phycobilisome</keyword>
<dbReference type="EMBL" id="CP032152">
    <property type="protein sequence ID" value="AXY67894.1"/>
    <property type="molecule type" value="Genomic_DNA"/>
</dbReference>
<dbReference type="SUPFAM" id="SSF48371">
    <property type="entry name" value="ARM repeat"/>
    <property type="match status" value="1"/>
</dbReference>
<dbReference type="Proteomes" id="UP000261812">
    <property type="component" value="Chromosome"/>
</dbReference>
<reference evidence="4" key="1">
    <citation type="submission" date="2018-09" db="EMBL/GenBank/DDBJ databases">
        <title>Complete genome sequence of thermophilic cyanobacteria strain Thermosynechococcus elongatus PKUAC-SCTE542.</title>
        <authorList>
            <person name="Liang Y."/>
            <person name="Tang J."/>
            <person name="Daroch M."/>
        </authorList>
    </citation>
    <scope>NUCLEOTIDE SEQUENCE [LARGE SCALE GENOMIC DNA]</scope>
    <source>
        <strain evidence="4">E542</strain>
    </source>
</reference>
<dbReference type="PANTHER" id="PTHR12697">
    <property type="entry name" value="PBS LYASE HEAT-LIKE PROTEIN"/>
    <property type="match status" value="1"/>
</dbReference>
<dbReference type="RefSeq" id="WP_181496779.1">
    <property type="nucleotide sequence ID" value="NZ_CP032152.1"/>
</dbReference>
<evidence type="ECO:0000256" key="2">
    <source>
        <dbReference type="ARBA" id="ARBA00022738"/>
    </source>
</evidence>
<keyword evidence="1" id="KW-0042">Antenna complex</keyword>
<dbReference type="SMART" id="SM00567">
    <property type="entry name" value="EZ_HEAT"/>
    <property type="match status" value="6"/>
</dbReference>
<dbReference type="GO" id="GO:0030089">
    <property type="term" value="C:phycobilisome"/>
    <property type="evidence" value="ECO:0007669"/>
    <property type="project" value="UniProtKB-KW"/>
</dbReference>
<gene>
    <name evidence="3" type="ORF">D3A95_06410</name>
</gene>
<evidence type="ECO:0000313" key="3">
    <source>
        <dbReference type="EMBL" id="AXY67894.1"/>
    </source>
</evidence>
<dbReference type="PANTHER" id="PTHR12697:SF5">
    <property type="entry name" value="DEOXYHYPUSINE HYDROXYLASE"/>
    <property type="match status" value="1"/>
</dbReference>
<dbReference type="GO" id="GO:0016491">
    <property type="term" value="F:oxidoreductase activity"/>
    <property type="evidence" value="ECO:0007669"/>
    <property type="project" value="TreeGrafter"/>
</dbReference>
<evidence type="ECO:0000313" key="4">
    <source>
        <dbReference type="Proteomes" id="UP000261812"/>
    </source>
</evidence>
<dbReference type="InterPro" id="IPR011989">
    <property type="entry name" value="ARM-like"/>
</dbReference>
<name>A0A3B7MEU4_9CYAN</name>
<dbReference type="InterPro" id="IPR016024">
    <property type="entry name" value="ARM-type_fold"/>
</dbReference>
<dbReference type="InterPro" id="IPR004155">
    <property type="entry name" value="PBS_lyase_HEAT"/>
</dbReference>
<dbReference type="Gene3D" id="1.25.10.10">
    <property type="entry name" value="Leucine-rich Repeat Variant"/>
    <property type="match status" value="2"/>
</dbReference>
<dbReference type="AlphaFoldDB" id="A0A3B7MEU4"/>
<sequence length="276" mass="29361">MSGEGMTAVSEPVQLTVPQMLAQLQGTDTSLRYYAAWWLGKFGLETATAAERQAIVSALIAALADEADRTELGGYPLRRNAARALGKLGDRQAVPALIECLRCEDFYVREAAAIALGQLGDSRAIAPLAALLEGGVAMARLVPGRPHLVQPVEAVIESLGHLGATEAISLIEPFLTHEMPRVQFAAARALFQLTGAAEYGDRLLAALNSEDVQLRRTALLDLGAMGYLPAAEAILQAGVEVSFKLIALHGILSKQLRQAAPAEQTLSLFQGLDQLL</sequence>
<keyword evidence="4" id="KW-1185">Reference proteome</keyword>
<dbReference type="Pfam" id="PF03130">
    <property type="entry name" value="HEAT_PBS"/>
    <property type="match status" value="1"/>
</dbReference>
<protein>
    <submittedName>
        <fullName evidence="3">HEAT repeat domain-containing protein</fullName>
    </submittedName>
</protein>
<dbReference type="Pfam" id="PF13646">
    <property type="entry name" value="HEAT_2"/>
    <property type="match status" value="2"/>
</dbReference>
<organism evidence="3 4">
    <name type="scientific">Thermosynechococcus sichuanensis E542</name>
    <dbReference type="NCBI Taxonomy" id="2016101"/>
    <lineage>
        <taxon>Bacteria</taxon>
        <taxon>Bacillati</taxon>
        <taxon>Cyanobacteriota</taxon>
        <taxon>Cyanophyceae</taxon>
        <taxon>Acaryochloridales</taxon>
        <taxon>Thermosynechococcaceae</taxon>
        <taxon>Thermosynechococcus</taxon>
        <taxon>Thermosynechococcus sichuanensis</taxon>
    </lineage>
</organism>
<evidence type="ECO:0000256" key="1">
    <source>
        <dbReference type="ARBA" id="ARBA00022549"/>
    </source>
</evidence>
<proteinExistence type="predicted"/>
<dbReference type="KEGG" id="tsq:D3A95_06410"/>
<accession>A0A3B7MEU4</accession>